<dbReference type="GO" id="GO:0005886">
    <property type="term" value="C:plasma membrane"/>
    <property type="evidence" value="ECO:0007669"/>
    <property type="project" value="UniProtKB-SubCell"/>
</dbReference>
<evidence type="ECO:0000256" key="1">
    <source>
        <dbReference type="ARBA" id="ARBA00004236"/>
    </source>
</evidence>
<name>A0A5M8RUB6_9BACI</name>
<evidence type="ECO:0000256" key="8">
    <source>
        <dbReference type="SAM" id="Phobius"/>
    </source>
</evidence>
<keyword evidence="4" id="KW-0547">Nucleotide-binding</keyword>
<evidence type="ECO:0000256" key="4">
    <source>
        <dbReference type="ARBA" id="ARBA00022741"/>
    </source>
</evidence>
<organism evidence="10 11">
    <name type="scientific">Bacillus swezeyi</name>
    <dbReference type="NCBI Taxonomy" id="1925020"/>
    <lineage>
        <taxon>Bacteria</taxon>
        <taxon>Bacillati</taxon>
        <taxon>Bacillota</taxon>
        <taxon>Bacilli</taxon>
        <taxon>Bacillales</taxon>
        <taxon>Bacillaceae</taxon>
        <taxon>Bacillus</taxon>
    </lineage>
</organism>
<proteinExistence type="predicted"/>
<dbReference type="GO" id="GO:0051607">
    <property type="term" value="P:defense response to virus"/>
    <property type="evidence" value="ECO:0007669"/>
    <property type="project" value="UniProtKB-KW"/>
</dbReference>
<keyword evidence="5 8" id="KW-1133">Transmembrane helix</keyword>
<feature type="domain" description="Pycsar effector protein" evidence="9">
    <location>
        <begin position="17"/>
        <end position="188"/>
    </location>
</feature>
<comment type="subcellular location">
    <subcellularLocation>
        <location evidence="1">Cell membrane</location>
    </subcellularLocation>
</comment>
<sequence>MSEENKLSESEIKEEAVQTLERINFWISNCDTKISFSLAFAGILLGGFFSSGIITGSLNKLMKGLKEIDKDTPYLKIQYLEITTIVLVVFIILMIVSLTYLFRGKKGSIDTGVFNEADLSKDSILFFGTIQNKSFIAFKNSVIEIKKDDLVNDYLSQVYINSKICNRKFTLYNKGVNWLIASTIVFIILNGMFLFL</sequence>
<evidence type="ECO:0000256" key="3">
    <source>
        <dbReference type="ARBA" id="ARBA00022692"/>
    </source>
</evidence>
<comment type="caution">
    <text evidence="10">The sequence shown here is derived from an EMBL/GenBank/DDBJ whole genome shotgun (WGS) entry which is preliminary data.</text>
</comment>
<feature type="transmembrane region" description="Helical" evidence="8">
    <location>
        <begin position="79"/>
        <end position="102"/>
    </location>
</feature>
<keyword evidence="2" id="KW-1003">Cell membrane</keyword>
<dbReference type="Proteomes" id="UP000324326">
    <property type="component" value="Unassembled WGS sequence"/>
</dbReference>
<feature type="transmembrane region" description="Helical" evidence="8">
    <location>
        <begin position="176"/>
        <end position="195"/>
    </location>
</feature>
<evidence type="ECO:0000256" key="7">
    <source>
        <dbReference type="ARBA" id="ARBA00023136"/>
    </source>
</evidence>
<keyword evidence="7 8" id="KW-0472">Membrane</keyword>
<gene>
    <name evidence="10" type="ORF">DX927_11340</name>
</gene>
<keyword evidence="6" id="KW-0051">Antiviral defense</keyword>
<dbReference type="Pfam" id="PF18967">
    <property type="entry name" value="PycTM"/>
    <property type="match status" value="1"/>
</dbReference>
<reference evidence="10 11" key="1">
    <citation type="submission" date="2018-08" db="EMBL/GenBank/DDBJ databases">
        <title>Bacillus phenotypic plasticity.</title>
        <authorList>
            <person name="Hurtado E."/>
        </authorList>
    </citation>
    <scope>NUCLEOTIDE SEQUENCE [LARGE SCALE GENOMIC DNA]</scope>
    <source>
        <strain evidence="10 11">427</strain>
    </source>
</reference>
<accession>A0A5M8RUB6</accession>
<dbReference type="InterPro" id="IPR043760">
    <property type="entry name" value="PycTM_dom"/>
</dbReference>
<feature type="transmembrane region" description="Helical" evidence="8">
    <location>
        <begin position="34"/>
        <end position="58"/>
    </location>
</feature>
<dbReference type="EMBL" id="QSND01000002">
    <property type="protein sequence ID" value="KAA6451361.1"/>
    <property type="molecule type" value="Genomic_DNA"/>
</dbReference>
<dbReference type="AlphaFoldDB" id="A0A5M8RUB6"/>
<protein>
    <recommendedName>
        <fullName evidence="9">Pycsar effector protein domain-containing protein</fullName>
    </recommendedName>
</protein>
<keyword evidence="3 8" id="KW-0812">Transmembrane</keyword>
<dbReference type="RefSeq" id="WP_148957237.1">
    <property type="nucleotide sequence ID" value="NZ_QSND01000002.1"/>
</dbReference>
<evidence type="ECO:0000256" key="5">
    <source>
        <dbReference type="ARBA" id="ARBA00022989"/>
    </source>
</evidence>
<evidence type="ECO:0000256" key="6">
    <source>
        <dbReference type="ARBA" id="ARBA00023118"/>
    </source>
</evidence>
<evidence type="ECO:0000256" key="2">
    <source>
        <dbReference type="ARBA" id="ARBA00022475"/>
    </source>
</evidence>
<evidence type="ECO:0000259" key="9">
    <source>
        <dbReference type="Pfam" id="PF18967"/>
    </source>
</evidence>
<evidence type="ECO:0000313" key="11">
    <source>
        <dbReference type="Proteomes" id="UP000324326"/>
    </source>
</evidence>
<evidence type="ECO:0000313" key="10">
    <source>
        <dbReference type="EMBL" id="KAA6451361.1"/>
    </source>
</evidence>
<dbReference type="GO" id="GO:0000166">
    <property type="term" value="F:nucleotide binding"/>
    <property type="evidence" value="ECO:0007669"/>
    <property type="project" value="UniProtKB-KW"/>
</dbReference>